<comment type="caution">
    <text evidence="2">The sequence shown here is derived from an EMBL/GenBank/DDBJ whole genome shotgun (WGS) entry which is preliminary data.</text>
</comment>
<feature type="domain" description="DUF1985" evidence="1">
    <location>
        <begin position="48"/>
        <end position="183"/>
    </location>
</feature>
<dbReference type="PANTHER" id="PTHR48449:SF1">
    <property type="entry name" value="DUF1985 DOMAIN-CONTAINING PROTEIN"/>
    <property type="match status" value="1"/>
</dbReference>
<organism evidence="2 3">
    <name type="scientific">Nicotiana attenuata</name>
    <name type="common">Coyote tobacco</name>
    <dbReference type="NCBI Taxonomy" id="49451"/>
    <lineage>
        <taxon>Eukaryota</taxon>
        <taxon>Viridiplantae</taxon>
        <taxon>Streptophyta</taxon>
        <taxon>Embryophyta</taxon>
        <taxon>Tracheophyta</taxon>
        <taxon>Spermatophyta</taxon>
        <taxon>Magnoliopsida</taxon>
        <taxon>eudicotyledons</taxon>
        <taxon>Gunneridae</taxon>
        <taxon>Pentapetalae</taxon>
        <taxon>asterids</taxon>
        <taxon>lamiids</taxon>
        <taxon>Solanales</taxon>
        <taxon>Solanaceae</taxon>
        <taxon>Nicotianoideae</taxon>
        <taxon>Nicotianeae</taxon>
        <taxon>Nicotiana</taxon>
    </lineage>
</organism>
<feature type="non-terminal residue" evidence="2">
    <location>
        <position position="1"/>
    </location>
</feature>
<name>A0A1J6KBF7_NICAT</name>
<evidence type="ECO:0000259" key="1">
    <source>
        <dbReference type="Pfam" id="PF09331"/>
    </source>
</evidence>
<evidence type="ECO:0000313" key="2">
    <source>
        <dbReference type="EMBL" id="OIT27413.1"/>
    </source>
</evidence>
<dbReference type="AlphaFoldDB" id="A0A1J6KBF7"/>
<accession>A0A1J6KBF7</accession>
<protein>
    <recommendedName>
        <fullName evidence="1">DUF1985 domain-containing protein</fullName>
    </recommendedName>
</protein>
<dbReference type="InterPro" id="IPR015410">
    <property type="entry name" value="DUF1985"/>
</dbReference>
<proteinExistence type="predicted"/>
<evidence type="ECO:0000313" key="3">
    <source>
        <dbReference type="Proteomes" id="UP000187609"/>
    </source>
</evidence>
<keyword evidence="3" id="KW-1185">Reference proteome</keyword>
<dbReference type="Gramene" id="OIT27413">
    <property type="protein sequence ID" value="OIT27413"/>
    <property type="gene ID" value="A4A49_65895"/>
</dbReference>
<dbReference type="Pfam" id="PF09331">
    <property type="entry name" value="DUF1985"/>
    <property type="match status" value="1"/>
</dbReference>
<dbReference type="EMBL" id="MJEQ01002420">
    <property type="protein sequence ID" value="OIT27413.1"/>
    <property type="molecule type" value="Genomic_DNA"/>
</dbReference>
<dbReference type="Proteomes" id="UP000187609">
    <property type="component" value="Unassembled WGS sequence"/>
</dbReference>
<feature type="non-terminal residue" evidence="2">
    <location>
        <position position="223"/>
    </location>
</feature>
<sequence>NTDIVSELKENLTPEQYKQLGNTCFGNFLQMKRCEVQHQLFRCFMALQLEGSPDNVFAIHVNGTSLSFSIREFALVTGLKCVGNPADFEFNEKVPNRIIETYFGGANLVKKKDLMECFADKNWGHDNDGDALKIAVLYLIHTFFFSSEKNSTTIPRLHFDLVESGRYSEYPWGIKAFESLTKSISKKMDAQKKYYRIARMPLAMQVWFYECYSNVDPKIALRV</sequence>
<reference evidence="2" key="1">
    <citation type="submission" date="2016-11" db="EMBL/GenBank/DDBJ databases">
        <title>The genome of Nicotiana attenuata.</title>
        <authorList>
            <person name="Xu S."/>
            <person name="Brockmoeller T."/>
            <person name="Gaquerel E."/>
            <person name="Navarro A."/>
            <person name="Kuhl H."/>
            <person name="Gase K."/>
            <person name="Ling Z."/>
            <person name="Zhou W."/>
            <person name="Kreitzer C."/>
            <person name="Stanke M."/>
            <person name="Tang H."/>
            <person name="Lyons E."/>
            <person name="Pandey P."/>
            <person name="Pandey S.P."/>
            <person name="Timmermann B."/>
            <person name="Baldwin I.T."/>
        </authorList>
    </citation>
    <scope>NUCLEOTIDE SEQUENCE [LARGE SCALE GENOMIC DNA]</scope>
    <source>
        <strain evidence="2">UT</strain>
    </source>
</reference>
<dbReference type="PANTHER" id="PTHR48449">
    <property type="entry name" value="DUF1985 DOMAIN-CONTAINING PROTEIN"/>
    <property type="match status" value="1"/>
</dbReference>
<gene>
    <name evidence="2" type="ORF">A4A49_65895</name>
</gene>